<dbReference type="InterPro" id="IPR017853">
    <property type="entry name" value="GH"/>
</dbReference>
<comment type="caution">
    <text evidence="2">The sequence shown here is derived from an EMBL/GenBank/DDBJ whole genome shotgun (WGS) entry which is preliminary data.</text>
</comment>
<keyword evidence="3" id="KW-1185">Reference proteome</keyword>
<evidence type="ECO:0000313" key="3">
    <source>
        <dbReference type="Proteomes" id="UP000297714"/>
    </source>
</evidence>
<accession>A0A4Z0YDU6</accession>
<evidence type="ECO:0000313" key="2">
    <source>
        <dbReference type="EMBL" id="TGJ77070.1"/>
    </source>
</evidence>
<dbReference type="GO" id="GO:0016052">
    <property type="term" value="P:carbohydrate catabolic process"/>
    <property type="evidence" value="ECO:0007669"/>
    <property type="project" value="TreeGrafter"/>
</dbReference>
<dbReference type="Gene3D" id="3.20.20.80">
    <property type="entry name" value="Glycosidases"/>
    <property type="match status" value="1"/>
</dbReference>
<reference evidence="2 3" key="1">
    <citation type="submission" date="2019-04" db="EMBL/GenBank/DDBJ databases">
        <authorList>
            <person name="Poehlein A."/>
            <person name="Bengelsdorf F.R."/>
            <person name="Duerre P."/>
            <person name="Daniel R."/>
        </authorList>
    </citation>
    <scope>NUCLEOTIDE SEQUENCE [LARGE SCALE GENOMIC DNA]</scope>
    <source>
        <strain evidence="2 3">BS-1</strain>
    </source>
</reference>
<evidence type="ECO:0000256" key="1">
    <source>
        <dbReference type="ARBA" id="ARBA00010646"/>
    </source>
</evidence>
<dbReference type="GO" id="GO:0009253">
    <property type="term" value="P:peptidoglycan catabolic process"/>
    <property type="evidence" value="ECO:0007669"/>
    <property type="project" value="InterPro"/>
</dbReference>
<dbReference type="OrthoDB" id="9765879at2"/>
<dbReference type="CDD" id="cd06414">
    <property type="entry name" value="GH25_LytC-like"/>
    <property type="match status" value="1"/>
</dbReference>
<keyword evidence="2" id="KW-0326">Glycosidase</keyword>
<dbReference type="Proteomes" id="UP000297714">
    <property type="component" value="Unassembled WGS sequence"/>
</dbReference>
<sequence length="210" mass="23945">MQRTKGIDVSHHQGVIDFRKVKASGIGFVMLRAGYGWEKWPKQTDRMFYRNYKNAVAAGLPCGAYHYSYAKTISDAQKEADFFLNIIKGCRLEYPAAFDLEDPTQAGLGRTALTGIADAFCRKMEQAGYYVCLYTNPDWMKNRLDMKYLSRYDLWIARYGREPAAGTAGMWQYTNAGKVDGVKTWVDMDIAYRNYPQLMRKVGLNGFSKG</sequence>
<dbReference type="GO" id="GO:0003796">
    <property type="term" value="F:lysozyme activity"/>
    <property type="evidence" value="ECO:0007669"/>
    <property type="project" value="UniProtKB-EC"/>
</dbReference>
<protein>
    <submittedName>
        <fullName evidence="2">Autolytic lysozyme</fullName>
        <ecNumber evidence="2">3.2.1.17</ecNumber>
    </submittedName>
</protein>
<dbReference type="PROSITE" id="PS51904">
    <property type="entry name" value="GLYCOSYL_HYDROL_F25_2"/>
    <property type="match status" value="1"/>
</dbReference>
<dbReference type="Pfam" id="PF01183">
    <property type="entry name" value="Glyco_hydro_25"/>
    <property type="match status" value="1"/>
</dbReference>
<gene>
    <name evidence="2" type="primary">lyc_2</name>
    <name evidence="2" type="ORF">CAGA_11460</name>
</gene>
<dbReference type="EC" id="3.2.1.17" evidence="2"/>
<dbReference type="PANTHER" id="PTHR34135:SF2">
    <property type="entry name" value="LYSOZYME"/>
    <property type="match status" value="1"/>
</dbReference>
<dbReference type="SUPFAM" id="SSF51445">
    <property type="entry name" value="(Trans)glycosidases"/>
    <property type="match status" value="1"/>
</dbReference>
<keyword evidence="2" id="KW-0378">Hydrolase</keyword>
<dbReference type="InterPro" id="IPR002053">
    <property type="entry name" value="Glyco_hydro_25"/>
</dbReference>
<dbReference type="AlphaFoldDB" id="A0A4Z0YDU6"/>
<dbReference type="EMBL" id="SRMQ01000003">
    <property type="protein sequence ID" value="TGJ77070.1"/>
    <property type="molecule type" value="Genomic_DNA"/>
</dbReference>
<proteinExistence type="inferred from homology"/>
<name>A0A4Z0YDU6_9FIRM</name>
<organism evidence="2 3">
    <name type="scientific">Caproiciproducens galactitolivorans</name>
    <dbReference type="NCBI Taxonomy" id="642589"/>
    <lineage>
        <taxon>Bacteria</taxon>
        <taxon>Bacillati</taxon>
        <taxon>Bacillota</taxon>
        <taxon>Clostridia</taxon>
        <taxon>Eubacteriales</taxon>
        <taxon>Acutalibacteraceae</taxon>
        <taxon>Caproiciproducens</taxon>
    </lineage>
</organism>
<dbReference type="GO" id="GO:0016998">
    <property type="term" value="P:cell wall macromolecule catabolic process"/>
    <property type="evidence" value="ECO:0007669"/>
    <property type="project" value="InterPro"/>
</dbReference>
<dbReference type="PANTHER" id="PTHR34135">
    <property type="entry name" value="LYSOZYME"/>
    <property type="match status" value="1"/>
</dbReference>
<comment type="similarity">
    <text evidence="1">Belongs to the glycosyl hydrolase 25 family.</text>
</comment>
<dbReference type="RefSeq" id="WP_135658714.1">
    <property type="nucleotide sequence ID" value="NZ_SRMQ01000003.1"/>
</dbReference>